<comment type="catalytic activity">
    <reaction evidence="13">
        <text>a (3S)-3-hydroxyacyl-CoA + NAD(+) = a 3-oxoacyl-CoA + NADH + H(+)</text>
        <dbReference type="Rhea" id="RHEA:22432"/>
        <dbReference type="ChEBI" id="CHEBI:15378"/>
        <dbReference type="ChEBI" id="CHEBI:57318"/>
        <dbReference type="ChEBI" id="CHEBI:57540"/>
        <dbReference type="ChEBI" id="CHEBI:57945"/>
        <dbReference type="ChEBI" id="CHEBI:90726"/>
        <dbReference type="EC" id="1.1.1.35"/>
    </reaction>
</comment>
<comment type="subcellular location">
    <subcellularLocation>
        <location evidence="1">Peroxisome</location>
    </subcellularLocation>
</comment>
<dbReference type="InterPro" id="IPR029045">
    <property type="entry name" value="ClpP/crotonase-like_dom_sf"/>
</dbReference>
<feature type="domain" description="3-hydroxyacyl-CoA dehydrogenase NAD binding" evidence="16">
    <location>
        <begin position="311"/>
        <end position="487"/>
    </location>
</feature>
<evidence type="ECO:0000313" key="17">
    <source>
        <dbReference type="EMBL" id="MBS3018058.1"/>
    </source>
</evidence>
<dbReference type="InterPro" id="IPR006108">
    <property type="entry name" value="3HC_DH_C"/>
</dbReference>
<protein>
    <submittedName>
        <fullName evidence="17">Fatty acid oxidation complex subunit alpha</fullName>
    </submittedName>
</protein>
<evidence type="ECO:0000256" key="14">
    <source>
        <dbReference type="RuleBase" id="RU003707"/>
    </source>
</evidence>
<dbReference type="EMBL" id="JAANES010000001">
    <property type="protein sequence ID" value="MBS3018058.1"/>
    <property type="molecule type" value="Genomic_DNA"/>
</dbReference>
<evidence type="ECO:0000256" key="9">
    <source>
        <dbReference type="ARBA" id="ARBA00023140"/>
    </source>
</evidence>
<gene>
    <name evidence="17" type="primary">fadJ_2</name>
    <name evidence="17" type="ORF">DJFAAGMI_00789</name>
</gene>
<evidence type="ECO:0000256" key="10">
    <source>
        <dbReference type="ARBA" id="ARBA00023235"/>
    </source>
</evidence>
<evidence type="ECO:0000256" key="13">
    <source>
        <dbReference type="ARBA" id="ARBA00049556"/>
    </source>
</evidence>
<keyword evidence="12" id="KW-0511">Multifunctional enzyme</keyword>
<dbReference type="Gene3D" id="3.90.226.10">
    <property type="entry name" value="2-enoyl-CoA Hydratase, Chain A, domain 1"/>
    <property type="match status" value="1"/>
</dbReference>
<keyword evidence="18" id="KW-1185">Reference proteome</keyword>
<evidence type="ECO:0000256" key="7">
    <source>
        <dbReference type="ARBA" id="ARBA00023027"/>
    </source>
</evidence>
<keyword evidence="5" id="KW-0442">Lipid degradation</keyword>
<keyword evidence="6" id="KW-0560">Oxidoreductase</keyword>
<feature type="domain" description="3-hydroxyacyl-CoA dehydrogenase C-terminal" evidence="15">
    <location>
        <begin position="491"/>
        <end position="584"/>
    </location>
</feature>
<dbReference type="SUPFAM" id="SSF51735">
    <property type="entry name" value="NAD(P)-binding Rossmann-fold domains"/>
    <property type="match status" value="1"/>
</dbReference>
<evidence type="ECO:0000256" key="1">
    <source>
        <dbReference type="ARBA" id="ARBA00004275"/>
    </source>
</evidence>
<evidence type="ECO:0000256" key="11">
    <source>
        <dbReference type="ARBA" id="ARBA00023239"/>
    </source>
</evidence>
<keyword evidence="11" id="KW-0456">Lyase</keyword>
<dbReference type="PROSITE" id="PS00166">
    <property type="entry name" value="ENOYL_COA_HYDRATASE"/>
    <property type="match status" value="1"/>
</dbReference>
<dbReference type="Gene3D" id="3.40.50.720">
    <property type="entry name" value="NAD(P)-binding Rossmann-like Domain"/>
    <property type="match status" value="1"/>
</dbReference>
<dbReference type="CDD" id="cd06558">
    <property type="entry name" value="crotonase-like"/>
    <property type="match status" value="1"/>
</dbReference>
<reference evidence="17 18" key="1">
    <citation type="submission" date="2020-03" db="EMBL/GenBank/DDBJ databases">
        <title>The role of nitrogen metabolism on polyethylene biodegradation.</title>
        <authorList>
            <person name="Peixoto J."/>
            <person name="Vizzotto C.S."/>
            <person name="Ramos A."/>
            <person name="Alves G."/>
            <person name="Steindorff A."/>
            <person name="Kruger R."/>
        </authorList>
    </citation>
    <scope>NUCLEOTIDE SEQUENCE [LARGE SCALE GENOMIC DNA]</scope>
    <source>
        <strain evidence="17 18">PE63</strain>
    </source>
</reference>
<dbReference type="Proteomes" id="UP001647436">
    <property type="component" value="Unassembled WGS sequence"/>
</dbReference>
<dbReference type="InterPro" id="IPR006176">
    <property type="entry name" value="3-OHacyl-CoA_DH_NAD-bd"/>
</dbReference>
<name>A0ABS5LNJ6_9BURK</name>
<keyword evidence="8" id="KW-0443">Lipid metabolism</keyword>
<dbReference type="InterPro" id="IPR008927">
    <property type="entry name" value="6-PGluconate_DH-like_C_sf"/>
</dbReference>
<dbReference type="SUPFAM" id="SSF52096">
    <property type="entry name" value="ClpP/crotonase"/>
    <property type="match status" value="1"/>
</dbReference>
<evidence type="ECO:0000256" key="4">
    <source>
        <dbReference type="ARBA" id="ARBA00022832"/>
    </source>
</evidence>
<proteinExistence type="inferred from homology"/>
<dbReference type="Pfam" id="PF00725">
    <property type="entry name" value="3HCDH"/>
    <property type="match status" value="1"/>
</dbReference>
<evidence type="ECO:0000259" key="16">
    <source>
        <dbReference type="Pfam" id="PF02737"/>
    </source>
</evidence>
<evidence type="ECO:0000256" key="2">
    <source>
        <dbReference type="ARBA" id="ARBA00005005"/>
    </source>
</evidence>
<dbReference type="SUPFAM" id="SSF48179">
    <property type="entry name" value="6-phosphogluconate dehydrogenase C-terminal domain-like"/>
    <property type="match status" value="2"/>
</dbReference>
<comment type="pathway">
    <text evidence="2">Lipid metabolism; fatty acid beta-oxidation.</text>
</comment>
<evidence type="ECO:0000313" key="18">
    <source>
        <dbReference type="Proteomes" id="UP001647436"/>
    </source>
</evidence>
<keyword evidence="4" id="KW-0276">Fatty acid metabolism</keyword>
<keyword evidence="9" id="KW-0576">Peroxisome</keyword>
<dbReference type="InterPro" id="IPR036291">
    <property type="entry name" value="NAD(P)-bd_dom_sf"/>
</dbReference>
<evidence type="ECO:0000256" key="5">
    <source>
        <dbReference type="ARBA" id="ARBA00022963"/>
    </source>
</evidence>
<keyword evidence="7" id="KW-0520">NAD</keyword>
<comment type="similarity">
    <text evidence="3">In the N-terminal section; belongs to the enoyl-CoA hydratase/isomerase family.</text>
</comment>
<accession>A0ABS5LNJ6</accession>
<sequence length="709" mass="76656">MTSMNDYKQASPLSETVRYEERQGVALIVIDNPPVNGLGDTVRRGIAQGIVRAQANAAVKAVVLRGQGKVFCGGADIRQFNTAAATASPMLRQVNLSIERCTKPVVACIHGVALGGGLELALACHYRVADSSARMGLPEVNLGLVPGGGGTQRLPRLIGVADAARLITSGKHVGAKEALQLGLVDAIFEDDLEQACMAFALSMADSHPVLPVLADIQVPPPEGELPDFDRLHIGINPKARNAIAQRAAILCVKSAMDLPFEQGLDKERELFEELVAGEPSKSLRHMFFAEKEAAKFVGKDCDVAEGHICRVGILGAGTMGGGIAMAFANAGIPVVLCEREQAALDRGMALIERNYQISVSRGGLTAEAVKERMQHIQRTLDLSAFAEVDLVIEAVFEDMAVKRDVFVQLDRICRKGAILATNTSRLNINEIAAVTRRPNDVIGLHFFSPANVMKLLEVVRGELTADAVIARCMQMAVAIGKIPVLVGVCEGFVGNRMLTGYWREAGFLLEEGATVQQIDAAMQAFGFAMGPLAMADLAGLDINWATRKRLASTRASHLRYSRVADSICEQGRFGQKTGAGYYRYEAGNRTPISDPFVEALITDCAREAGIERRRVSDEEIVERCVLALVNEGARIVDEGIAQRASDVDVVYVNGYGFPAWRGGPMFYAQSLGWTQVLAKIRDLHTRHGEHWIVAPWIEKQALNDILAQP</sequence>
<dbReference type="Pfam" id="PF02737">
    <property type="entry name" value="3HCDH_N"/>
    <property type="match status" value="1"/>
</dbReference>
<evidence type="ECO:0000259" key="15">
    <source>
        <dbReference type="Pfam" id="PF00725"/>
    </source>
</evidence>
<dbReference type="Gene3D" id="1.10.1040.50">
    <property type="match status" value="1"/>
</dbReference>
<keyword evidence="10" id="KW-0413">Isomerase</keyword>
<organism evidence="17 18">
    <name type="scientific">Comamonas brasiliensis</name>
    <dbReference type="NCBI Taxonomy" id="1812482"/>
    <lineage>
        <taxon>Bacteria</taxon>
        <taxon>Pseudomonadati</taxon>
        <taxon>Pseudomonadota</taxon>
        <taxon>Betaproteobacteria</taxon>
        <taxon>Burkholderiales</taxon>
        <taxon>Comamonadaceae</taxon>
        <taxon>Comamonas</taxon>
    </lineage>
</organism>
<evidence type="ECO:0000256" key="8">
    <source>
        <dbReference type="ARBA" id="ARBA00023098"/>
    </source>
</evidence>
<evidence type="ECO:0000256" key="12">
    <source>
        <dbReference type="ARBA" id="ARBA00023268"/>
    </source>
</evidence>
<evidence type="ECO:0000256" key="6">
    <source>
        <dbReference type="ARBA" id="ARBA00023002"/>
    </source>
</evidence>
<dbReference type="PANTHER" id="PTHR23309">
    <property type="entry name" value="3-HYDROXYACYL-COA DEHYROGENASE"/>
    <property type="match status" value="1"/>
</dbReference>
<dbReference type="InterPro" id="IPR018376">
    <property type="entry name" value="Enoyl-CoA_hyd/isom_CS"/>
</dbReference>
<dbReference type="InterPro" id="IPR001753">
    <property type="entry name" value="Enoyl-CoA_hydra/iso"/>
</dbReference>
<dbReference type="Pfam" id="PF00378">
    <property type="entry name" value="ECH_1"/>
    <property type="match status" value="1"/>
</dbReference>
<evidence type="ECO:0000256" key="3">
    <source>
        <dbReference type="ARBA" id="ARBA00008750"/>
    </source>
</evidence>
<comment type="caution">
    <text evidence="17">The sequence shown here is derived from an EMBL/GenBank/DDBJ whole genome shotgun (WGS) entry which is preliminary data.</text>
</comment>
<comment type="similarity">
    <text evidence="14">Belongs to the enoyl-CoA hydratase/isomerase family.</text>
</comment>
<dbReference type="PANTHER" id="PTHR23309:SF51">
    <property type="entry name" value="3-HYDROXYACYL-COA DEHYDROGENASE-RELATED"/>
    <property type="match status" value="1"/>
</dbReference>